<dbReference type="Proteomes" id="UP000887116">
    <property type="component" value="Unassembled WGS sequence"/>
</dbReference>
<name>A0A8X6J7N8_TRICU</name>
<accession>A0A8X6J7N8</accession>
<gene>
    <name evidence="1" type="ORF">TNCT_11171</name>
</gene>
<evidence type="ECO:0000313" key="1">
    <source>
        <dbReference type="EMBL" id="GFR23850.1"/>
    </source>
</evidence>
<proteinExistence type="predicted"/>
<protein>
    <submittedName>
        <fullName evidence="1">Uncharacterized protein</fullName>
    </submittedName>
</protein>
<dbReference type="EMBL" id="BMAO01008487">
    <property type="protein sequence ID" value="GFR23850.1"/>
    <property type="molecule type" value="Genomic_DNA"/>
</dbReference>
<sequence length="299" mass="33566">MPDTVHVWPVETMPDTVHVWPNPDQYEISLHPNQIHQVPPCSAPGPVTISDTARKPPTLVTITDEMTDFTAEIVSRREFQDPESLVPSSSSMTDDTLEICKDYDNRIESWPFEIKDGLPIIQTVLDLFTENACIVVRNCIIKNDASVDVSRTGDKLVAFIPDKTQEGGVIVCIFSLLRNNLGQLLGSYGPVPTPVSISFSPHSQFLLMGLESTRSSQWASIVSPDLHRSFNRRNEIEHPKNFRINQVKWLLNKESLFAIATNGAVILVKPRVSVKILQLYGFQPPLLDLLREICLLEII</sequence>
<dbReference type="GO" id="GO:0080008">
    <property type="term" value="C:Cul4-RING E3 ubiquitin ligase complex"/>
    <property type="evidence" value="ECO:0007669"/>
    <property type="project" value="TreeGrafter"/>
</dbReference>
<keyword evidence="2" id="KW-1185">Reference proteome</keyword>
<dbReference type="GO" id="GO:0000423">
    <property type="term" value="P:mitophagy"/>
    <property type="evidence" value="ECO:0007669"/>
    <property type="project" value="TreeGrafter"/>
</dbReference>
<dbReference type="GO" id="GO:0000045">
    <property type="term" value="P:autophagosome assembly"/>
    <property type="evidence" value="ECO:0007669"/>
    <property type="project" value="TreeGrafter"/>
</dbReference>
<dbReference type="OrthoDB" id="6363363at2759"/>
<dbReference type="AlphaFoldDB" id="A0A8X6J7N8"/>
<dbReference type="PANTHER" id="PTHR22874">
    <property type="entry name" value="ACTIVATING MOLECULE IN BECN1-REGULATED AUTOPHAGY PROTEIN 1"/>
    <property type="match status" value="1"/>
</dbReference>
<organism evidence="1 2">
    <name type="scientific">Trichonephila clavata</name>
    <name type="common">Joro spider</name>
    <name type="synonym">Nephila clavata</name>
    <dbReference type="NCBI Taxonomy" id="2740835"/>
    <lineage>
        <taxon>Eukaryota</taxon>
        <taxon>Metazoa</taxon>
        <taxon>Ecdysozoa</taxon>
        <taxon>Arthropoda</taxon>
        <taxon>Chelicerata</taxon>
        <taxon>Arachnida</taxon>
        <taxon>Araneae</taxon>
        <taxon>Araneomorphae</taxon>
        <taxon>Entelegynae</taxon>
        <taxon>Araneoidea</taxon>
        <taxon>Nephilidae</taxon>
        <taxon>Trichonephila</taxon>
    </lineage>
</organism>
<reference evidence="1" key="1">
    <citation type="submission" date="2020-07" db="EMBL/GenBank/DDBJ databases">
        <title>Multicomponent nature underlies the extraordinary mechanical properties of spider dragline silk.</title>
        <authorList>
            <person name="Kono N."/>
            <person name="Nakamura H."/>
            <person name="Mori M."/>
            <person name="Yoshida Y."/>
            <person name="Ohtoshi R."/>
            <person name="Malay A.D."/>
            <person name="Moran D.A.P."/>
            <person name="Tomita M."/>
            <person name="Numata K."/>
            <person name="Arakawa K."/>
        </authorList>
    </citation>
    <scope>NUCLEOTIDE SEQUENCE</scope>
</reference>
<dbReference type="GO" id="GO:1990756">
    <property type="term" value="F:ubiquitin-like ligase-substrate adaptor activity"/>
    <property type="evidence" value="ECO:0007669"/>
    <property type="project" value="TreeGrafter"/>
</dbReference>
<evidence type="ECO:0000313" key="2">
    <source>
        <dbReference type="Proteomes" id="UP000887116"/>
    </source>
</evidence>
<comment type="caution">
    <text evidence="1">The sequence shown here is derived from an EMBL/GenBank/DDBJ whole genome shotgun (WGS) entry which is preliminary data.</text>
</comment>
<dbReference type="PANTHER" id="PTHR22874:SF1">
    <property type="entry name" value="ACTIVATING MOLECULE IN BECN1-REGULATED AUTOPHAGY PROTEIN 1"/>
    <property type="match status" value="1"/>
</dbReference>
<dbReference type="InterPro" id="IPR052596">
    <property type="entry name" value="AMBRA1_autophagy"/>
</dbReference>